<dbReference type="EMBL" id="VSSQ01041798">
    <property type="protein sequence ID" value="MPM95281.1"/>
    <property type="molecule type" value="Genomic_DNA"/>
</dbReference>
<organism evidence="1">
    <name type="scientific">bioreactor metagenome</name>
    <dbReference type="NCBI Taxonomy" id="1076179"/>
    <lineage>
        <taxon>unclassified sequences</taxon>
        <taxon>metagenomes</taxon>
        <taxon>ecological metagenomes</taxon>
    </lineage>
</organism>
<name>A0A645E158_9ZZZZ</name>
<reference evidence="1" key="1">
    <citation type="submission" date="2019-08" db="EMBL/GenBank/DDBJ databases">
        <authorList>
            <person name="Kucharzyk K."/>
            <person name="Murdoch R.W."/>
            <person name="Higgins S."/>
            <person name="Loffler F."/>
        </authorList>
    </citation>
    <scope>NUCLEOTIDE SEQUENCE</scope>
</reference>
<proteinExistence type="predicted"/>
<sequence length="111" mass="12247">MKDIQLIAKAAKDNDILISTLMLKQAMVEPGLTLEQISSLHGGVVKFLVDKINQISGLSTPKNDLVELVQAPMAKTCFILAKEFGWTPEEVSEMTVGQILLYLEMITQNSK</sequence>
<dbReference type="AlphaFoldDB" id="A0A645E158"/>
<accession>A0A645E158</accession>
<comment type="caution">
    <text evidence="1">The sequence shown here is derived from an EMBL/GenBank/DDBJ whole genome shotgun (WGS) entry which is preliminary data.</text>
</comment>
<gene>
    <name evidence="1" type="ORF">SDC9_142435</name>
</gene>
<protein>
    <submittedName>
        <fullName evidence="1">Uncharacterized protein</fullName>
    </submittedName>
</protein>
<evidence type="ECO:0000313" key="1">
    <source>
        <dbReference type="EMBL" id="MPM95281.1"/>
    </source>
</evidence>